<feature type="transmembrane region" description="Helical" evidence="1">
    <location>
        <begin position="37"/>
        <end position="58"/>
    </location>
</feature>
<dbReference type="EMBL" id="CP109635">
    <property type="protein sequence ID" value="UYT10389.1"/>
    <property type="molecule type" value="Genomic_DNA"/>
</dbReference>
<evidence type="ECO:0000313" key="3">
    <source>
        <dbReference type="Proteomes" id="UP001164042"/>
    </source>
</evidence>
<organism evidence="2 3">
    <name type="scientific">Lactococcus garvieae</name>
    <dbReference type="NCBI Taxonomy" id="1363"/>
    <lineage>
        <taxon>Bacteria</taxon>
        <taxon>Bacillati</taxon>
        <taxon>Bacillota</taxon>
        <taxon>Bacilli</taxon>
        <taxon>Lactobacillales</taxon>
        <taxon>Streptococcaceae</taxon>
        <taxon>Lactococcus</taxon>
    </lineage>
</organism>
<evidence type="ECO:0000256" key="1">
    <source>
        <dbReference type="SAM" id="Phobius"/>
    </source>
</evidence>
<keyword evidence="1" id="KW-0472">Membrane</keyword>
<proteinExistence type="predicted"/>
<dbReference type="Proteomes" id="UP001164042">
    <property type="component" value="Chromosome"/>
</dbReference>
<evidence type="ECO:0000313" key="2">
    <source>
        <dbReference type="EMBL" id="UYT10389.1"/>
    </source>
</evidence>
<sequence length="78" mass="8118">MDKLIEYQTKVVGAAVSTALTAVAMALAYSIPGVNALAAALSLAFGGIMDAASLNVFAENVLLYHQASDETTRLFNVL</sequence>
<dbReference type="RefSeq" id="WP_264308236.1">
    <property type="nucleotide sequence ID" value="NZ_CP109635.1"/>
</dbReference>
<protein>
    <submittedName>
        <fullName evidence="2">Uncharacterized protein</fullName>
    </submittedName>
</protein>
<name>A0AA46TVI1_9LACT</name>
<keyword evidence="1" id="KW-0812">Transmembrane</keyword>
<keyword evidence="1" id="KW-1133">Transmembrane helix</keyword>
<accession>A0AA46TVI1</accession>
<feature type="transmembrane region" description="Helical" evidence="1">
    <location>
        <begin position="12"/>
        <end position="31"/>
    </location>
</feature>
<reference evidence="2" key="1">
    <citation type="submission" date="2022-10" db="EMBL/GenBank/DDBJ databases">
        <title>Genome assembly of Lactococcus garvieae isolates from cricket gut.</title>
        <authorList>
            <person name="Luecke A.R."/>
            <person name="Brown A.M.V."/>
            <person name="Wakeman C.A."/>
        </authorList>
    </citation>
    <scope>NUCLEOTIDE SEQUENCE</scope>
    <source>
        <strain evidence="2">Alexii-11_2</strain>
    </source>
</reference>
<dbReference type="AlphaFoldDB" id="A0AA46TVI1"/>
<gene>
    <name evidence="2" type="ORF">OF801_00175</name>
</gene>